<evidence type="ECO:0000313" key="3">
    <source>
        <dbReference type="EMBL" id="QKG81153.1"/>
    </source>
</evidence>
<dbReference type="EMBL" id="CP041345">
    <property type="protein sequence ID" value="QKG81153.1"/>
    <property type="molecule type" value="Genomic_DNA"/>
</dbReference>
<evidence type="ECO:0000256" key="1">
    <source>
        <dbReference type="ARBA" id="ARBA00008791"/>
    </source>
</evidence>
<dbReference type="Proteomes" id="UP000500961">
    <property type="component" value="Chromosome"/>
</dbReference>
<proteinExistence type="inferred from homology"/>
<evidence type="ECO:0000313" key="4">
    <source>
        <dbReference type="Proteomes" id="UP000500961"/>
    </source>
</evidence>
<feature type="domain" description="UspA" evidence="2">
    <location>
        <begin position="7"/>
        <end position="136"/>
    </location>
</feature>
<sequence length="279" mass="31332">MAEKVHKYLIPWDFTIVAENALKHAVNLSKLITDPVSIELLYVIQTGGLFNKSKYSKTEASEMLHDDKKRISEEYGIEVKTHILEGNLFNTISEFASESEAELVIMGTHGIKGVQKLTGSWALKVIAGSEVPFLVVQEEPKKDKVFSHIVMPVEFRDEDKEKINWGIRYAKLFNSKLHIIIPNAFDSGVQQKINNNLAFAKRNIEAHGLEWEIHNSSKGKSFQEEVVNLAVDIEADLIIVMTTPNIDLTDFVFGAQEQYIIANKARIPVLCVNPGTLGI</sequence>
<organism evidence="3 4">
    <name type="scientific">Tenuifilum thalassicum</name>
    <dbReference type="NCBI Taxonomy" id="2590900"/>
    <lineage>
        <taxon>Bacteria</taxon>
        <taxon>Pseudomonadati</taxon>
        <taxon>Bacteroidota</taxon>
        <taxon>Bacteroidia</taxon>
        <taxon>Bacteroidales</taxon>
        <taxon>Tenuifilaceae</taxon>
        <taxon>Tenuifilum</taxon>
    </lineage>
</organism>
<dbReference type="Gene3D" id="3.40.50.620">
    <property type="entry name" value="HUPs"/>
    <property type="match status" value="2"/>
</dbReference>
<dbReference type="Pfam" id="PF00582">
    <property type="entry name" value="Usp"/>
    <property type="match status" value="1"/>
</dbReference>
<dbReference type="KEGG" id="ttz:FHG85_13040"/>
<protein>
    <submittedName>
        <fullName evidence="3">Universal stress protein</fullName>
    </submittedName>
</protein>
<dbReference type="InterPro" id="IPR006016">
    <property type="entry name" value="UspA"/>
</dbReference>
<reference evidence="3 4" key="1">
    <citation type="submission" date="2019-07" db="EMBL/GenBank/DDBJ databases">
        <title>Thalassofilum flectens gen. nov., sp. nov., a novel moderate thermophilic anaerobe from a shallow sea hot spring in Kunashir Island (Russia), representing a new family in the order Bacteroidales, and proposal of Thalassofilacea fam. nov.</title>
        <authorList>
            <person name="Kochetkova T.V."/>
            <person name="Podosokorskaya O.A."/>
            <person name="Novikov A."/>
            <person name="Elcheninov A.G."/>
            <person name="Toshchakov S.V."/>
            <person name="Kublanov I.V."/>
        </authorList>
    </citation>
    <scope>NUCLEOTIDE SEQUENCE [LARGE SCALE GENOMIC DNA]</scope>
    <source>
        <strain evidence="3 4">38-H</strain>
    </source>
</reference>
<keyword evidence="4" id="KW-1185">Reference proteome</keyword>
<dbReference type="PANTHER" id="PTHR46268:SF6">
    <property type="entry name" value="UNIVERSAL STRESS PROTEIN UP12"/>
    <property type="match status" value="1"/>
</dbReference>
<dbReference type="PANTHER" id="PTHR46268">
    <property type="entry name" value="STRESS RESPONSE PROTEIN NHAX"/>
    <property type="match status" value="1"/>
</dbReference>
<dbReference type="AlphaFoldDB" id="A0A7D3Y1C2"/>
<evidence type="ECO:0000259" key="2">
    <source>
        <dbReference type="Pfam" id="PF00582"/>
    </source>
</evidence>
<dbReference type="PRINTS" id="PR01438">
    <property type="entry name" value="UNVRSLSTRESS"/>
</dbReference>
<comment type="similarity">
    <text evidence="1">Belongs to the universal stress protein A family.</text>
</comment>
<accession>A0A7D3Y1C2</accession>
<dbReference type="RefSeq" id="WP_173076632.1">
    <property type="nucleotide sequence ID" value="NZ_CP041345.1"/>
</dbReference>
<dbReference type="InterPro" id="IPR014729">
    <property type="entry name" value="Rossmann-like_a/b/a_fold"/>
</dbReference>
<gene>
    <name evidence="3" type="ORF">FHG85_13040</name>
</gene>
<dbReference type="SUPFAM" id="SSF52402">
    <property type="entry name" value="Adenine nucleotide alpha hydrolases-like"/>
    <property type="match status" value="2"/>
</dbReference>
<name>A0A7D3Y1C2_9BACT</name>
<dbReference type="CDD" id="cd00293">
    <property type="entry name" value="USP-like"/>
    <property type="match status" value="2"/>
</dbReference>
<dbReference type="InterPro" id="IPR006015">
    <property type="entry name" value="Universal_stress_UspA"/>
</dbReference>